<evidence type="ECO:0000313" key="9">
    <source>
        <dbReference type="Proteomes" id="UP001209878"/>
    </source>
</evidence>
<dbReference type="InterPro" id="IPR024079">
    <property type="entry name" value="MetalloPept_cat_dom_sf"/>
</dbReference>
<keyword evidence="4" id="KW-0479">Metal-binding</keyword>
<name>A0AAD9KNX7_RIDPI</name>
<comment type="caution">
    <text evidence="8">The sequence shown here is derived from an EMBL/GenBank/DDBJ whole genome shotgun (WGS) entry which is preliminary data.</text>
</comment>
<dbReference type="PROSITE" id="PS50214">
    <property type="entry name" value="DISINTEGRIN_2"/>
    <property type="match status" value="1"/>
</dbReference>
<keyword evidence="3" id="KW-0165">Cleavage on pair of basic residues</keyword>
<dbReference type="PANTHER" id="PTHR45702:SF2">
    <property type="entry name" value="KUZBANIAN, ISOFORM A"/>
    <property type="match status" value="1"/>
</dbReference>
<dbReference type="PANTHER" id="PTHR45702">
    <property type="entry name" value="ADAM10/ADAM17 METALLOPEPTIDASE FAMILY MEMBER"/>
    <property type="match status" value="1"/>
</dbReference>
<dbReference type="Pfam" id="PF13574">
    <property type="entry name" value="Reprolysin_2"/>
    <property type="match status" value="1"/>
</dbReference>
<dbReference type="SMART" id="SM00050">
    <property type="entry name" value="DISIN"/>
    <property type="match status" value="1"/>
</dbReference>
<proteinExistence type="predicted"/>
<dbReference type="PROSITE" id="PS50215">
    <property type="entry name" value="ADAM_MEPRO"/>
    <property type="match status" value="1"/>
</dbReference>
<feature type="binding site" evidence="4">
    <location>
        <position position="259"/>
    </location>
    <ligand>
        <name>Zn(2+)</name>
        <dbReference type="ChEBI" id="CHEBI:29105"/>
        <note>catalytic</note>
    </ligand>
</feature>
<dbReference type="SUPFAM" id="SSF55486">
    <property type="entry name" value="Metalloproteases ('zincins'), catalytic domain"/>
    <property type="match status" value="1"/>
</dbReference>
<dbReference type="GO" id="GO:0046872">
    <property type="term" value="F:metal ion binding"/>
    <property type="evidence" value="ECO:0007669"/>
    <property type="project" value="UniProtKB-KW"/>
</dbReference>
<feature type="domain" description="Disintegrin" evidence="6">
    <location>
        <begin position="325"/>
        <end position="424"/>
    </location>
</feature>
<dbReference type="GO" id="GO:0005886">
    <property type="term" value="C:plasma membrane"/>
    <property type="evidence" value="ECO:0007669"/>
    <property type="project" value="TreeGrafter"/>
</dbReference>
<evidence type="ECO:0000313" key="8">
    <source>
        <dbReference type="EMBL" id="KAK2174993.1"/>
    </source>
</evidence>
<dbReference type="Pfam" id="PF21299">
    <property type="entry name" value="ADAM10_Cys-rich"/>
    <property type="match status" value="1"/>
</dbReference>
<feature type="binding site" evidence="4">
    <location>
        <position position="249"/>
    </location>
    <ligand>
        <name>Zn(2+)</name>
        <dbReference type="ChEBI" id="CHEBI:29105"/>
        <note>catalytic</note>
    </ligand>
</feature>
<dbReference type="EMBL" id="JAODUO010000758">
    <property type="protein sequence ID" value="KAK2174993.1"/>
    <property type="molecule type" value="Genomic_DNA"/>
</dbReference>
<evidence type="ECO:0000256" key="2">
    <source>
        <dbReference type="ARBA" id="ARBA00012332"/>
    </source>
</evidence>
<dbReference type="EC" id="3.4.24.81" evidence="2"/>
<feature type="active site" evidence="4">
    <location>
        <position position="250"/>
    </location>
</feature>
<keyword evidence="5" id="KW-0472">Membrane</keyword>
<sequence>MCGNADVTTRDWMEHVLNTAPVEEREKRAENHEARELQHERRNMYTAAMNRVKREQPQGATKLTCQMFLQSDPKLWDYMTAERGDGGLGYGEARANEEIISLLSNHASGIKLIYTSTNFKYKDKSYNPVNFVVHRMQVNNTRTVCAGGNKGGFCNDHLGANAVLNLHSFTNHSDFCLSFLFTYRDFPGGVVGMAWVAGTSGTGGVCGRYQKYRDESGSTIYKNYNTGIVSILNYGKRVPLRVSTITLAHEVGHSFGSPHDSGQECTPFTNRDPKGNYIMFESATSGHLENNDKFSPCSIGNMTLVIDAVVNEKGGKRNCFVASDKPFCGNKIVEGDEECDCGYDSVDCGEDALKCCNARNDASNGCKLKPSAHCSPTKGPCCNSACDLVAVDENKPCADETECSHHATCNGTSELCPQATPKEDNIPCNNNTQICLKGVCTSSICKKIGWKQCYITEVEGKQIDRAEMCYVACNNPVTQACVSSVDKAAIADPKNYQFKKLLEELQMENIQLQPGTPCDNFRGFCDVFHKCRSADSDGPLARLKNFLLSEDKVKDWFTKYWWAVILMVLGLIVFMAVLLKLCAVHTPSTNPHRKPHRKLALPKVMRPRSPVSHILFATEKYDCIVSYPLVSYTQQAHIPENYN</sequence>
<dbReference type="GO" id="GO:0006509">
    <property type="term" value="P:membrane protein ectodomain proteolysis"/>
    <property type="evidence" value="ECO:0007669"/>
    <property type="project" value="TreeGrafter"/>
</dbReference>
<dbReference type="InterPro" id="IPR036436">
    <property type="entry name" value="Disintegrin_dom_sf"/>
</dbReference>
<dbReference type="AlphaFoldDB" id="A0AAD9KNX7"/>
<feature type="binding site" evidence="4">
    <location>
        <position position="253"/>
    </location>
    <ligand>
        <name>Zn(2+)</name>
        <dbReference type="ChEBI" id="CHEBI:29105"/>
        <note>catalytic</note>
    </ligand>
</feature>
<comment type="catalytic activity">
    <reaction evidence="1">
        <text>Endopeptidase of broad specificity.</text>
        <dbReference type="EC" id="3.4.24.81"/>
    </reaction>
</comment>
<reference evidence="8" key="1">
    <citation type="journal article" date="2023" name="Mol. Biol. Evol.">
        <title>Third-Generation Sequencing Reveals the Adaptive Role of the Epigenome in Three Deep-Sea Polychaetes.</title>
        <authorList>
            <person name="Perez M."/>
            <person name="Aroh O."/>
            <person name="Sun Y."/>
            <person name="Lan Y."/>
            <person name="Juniper S.K."/>
            <person name="Young C.R."/>
            <person name="Angers B."/>
            <person name="Qian P.Y."/>
        </authorList>
    </citation>
    <scope>NUCLEOTIDE SEQUENCE</scope>
    <source>
        <strain evidence="8">R07B-5</strain>
    </source>
</reference>
<dbReference type="SUPFAM" id="SSF57552">
    <property type="entry name" value="Blood coagulation inhibitor (disintegrin)"/>
    <property type="match status" value="1"/>
</dbReference>
<dbReference type="InterPro" id="IPR051489">
    <property type="entry name" value="ADAM_Metalloproteinase"/>
</dbReference>
<comment type="caution">
    <text evidence="4">Lacks conserved residue(s) required for the propagation of feature annotation.</text>
</comment>
<accession>A0AAD9KNX7</accession>
<keyword evidence="4" id="KW-0862">Zinc</keyword>
<evidence type="ECO:0000256" key="4">
    <source>
        <dbReference type="PROSITE-ProRule" id="PRU00276"/>
    </source>
</evidence>
<keyword evidence="9" id="KW-1185">Reference proteome</keyword>
<protein>
    <recommendedName>
        <fullName evidence="2">ADAM10 endopeptidase</fullName>
        <ecNumber evidence="2">3.4.24.81</ecNumber>
    </recommendedName>
</protein>
<organism evidence="8 9">
    <name type="scientific">Ridgeia piscesae</name>
    <name type="common">Tubeworm</name>
    <dbReference type="NCBI Taxonomy" id="27915"/>
    <lineage>
        <taxon>Eukaryota</taxon>
        <taxon>Metazoa</taxon>
        <taxon>Spiralia</taxon>
        <taxon>Lophotrochozoa</taxon>
        <taxon>Annelida</taxon>
        <taxon>Polychaeta</taxon>
        <taxon>Sedentaria</taxon>
        <taxon>Canalipalpata</taxon>
        <taxon>Sabellida</taxon>
        <taxon>Siboglinidae</taxon>
        <taxon>Ridgeia</taxon>
    </lineage>
</organism>
<dbReference type="InterPro" id="IPR049038">
    <property type="entry name" value="ADAM10_Cys-rich"/>
</dbReference>
<dbReference type="InterPro" id="IPR001590">
    <property type="entry name" value="Peptidase_M12B"/>
</dbReference>
<evidence type="ECO:0000256" key="5">
    <source>
        <dbReference type="SAM" id="Phobius"/>
    </source>
</evidence>
<dbReference type="GO" id="GO:0004222">
    <property type="term" value="F:metalloendopeptidase activity"/>
    <property type="evidence" value="ECO:0007669"/>
    <property type="project" value="InterPro"/>
</dbReference>
<dbReference type="Gene3D" id="4.10.70.10">
    <property type="entry name" value="Disintegrin domain"/>
    <property type="match status" value="1"/>
</dbReference>
<keyword evidence="5" id="KW-1133">Transmembrane helix</keyword>
<dbReference type="Proteomes" id="UP001209878">
    <property type="component" value="Unassembled WGS sequence"/>
</dbReference>
<dbReference type="Gene3D" id="3.40.390.10">
    <property type="entry name" value="Collagenase (Catalytic Domain)"/>
    <property type="match status" value="1"/>
</dbReference>
<feature type="transmembrane region" description="Helical" evidence="5">
    <location>
        <begin position="560"/>
        <end position="584"/>
    </location>
</feature>
<evidence type="ECO:0000259" key="6">
    <source>
        <dbReference type="PROSITE" id="PS50214"/>
    </source>
</evidence>
<keyword evidence="5" id="KW-0812">Transmembrane</keyword>
<dbReference type="InterPro" id="IPR001762">
    <property type="entry name" value="Disintegrin_dom"/>
</dbReference>
<dbReference type="GO" id="GO:0007219">
    <property type="term" value="P:Notch signaling pathway"/>
    <property type="evidence" value="ECO:0007669"/>
    <property type="project" value="TreeGrafter"/>
</dbReference>
<evidence type="ECO:0000259" key="7">
    <source>
        <dbReference type="PROSITE" id="PS50215"/>
    </source>
</evidence>
<evidence type="ECO:0000256" key="3">
    <source>
        <dbReference type="ARBA" id="ARBA00022685"/>
    </source>
</evidence>
<feature type="domain" description="Peptidase M12B" evidence="7">
    <location>
        <begin position="178"/>
        <end position="306"/>
    </location>
</feature>
<gene>
    <name evidence="8" type="ORF">NP493_755g01041</name>
</gene>
<evidence type="ECO:0000256" key="1">
    <source>
        <dbReference type="ARBA" id="ARBA00001809"/>
    </source>
</evidence>